<evidence type="ECO:0000313" key="10">
    <source>
        <dbReference type="Proteomes" id="UP000724874"/>
    </source>
</evidence>
<dbReference type="SUPFAM" id="SSF51735">
    <property type="entry name" value="NAD(P)-binding Rossmann-fold domains"/>
    <property type="match status" value="1"/>
</dbReference>
<dbReference type="InterPro" id="IPR013328">
    <property type="entry name" value="6PGD_dom2"/>
</dbReference>
<dbReference type="NCBIfam" id="TIGR00745">
    <property type="entry name" value="apbA_panE"/>
    <property type="match status" value="1"/>
</dbReference>
<proteinExistence type="inferred from homology"/>
<dbReference type="EC" id="1.1.1.169" evidence="2"/>
<dbReference type="OrthoDB" id="73846at2759"/>
<evidence type="ECO:0000256" key="3">
    <source>
        <dbReference type="ARBA" id="ARBA00022857"/>
    </source>
</evidence>
<keyword evidence="3" id="KW-0521">NADP</keyword>
<dbReference type="Pfam" id="PF08546">
    <property type="entry name" value="ApbA_C"/>
    <property type="match status" value="1"/>
</dbReference>
<dbReference type="GO" id="GO:0008677">
    <property type="term" value="F:2-dehydropantoate 2-reductase activity"/>
    <property type="evidence" value="ECO:0007669"/>
    <property type="project" value="UniProtKB-EC"/>
</dbReference>
<dbReference type="Gene3D" id="1.10.1040.10">
    <property type="entry name" value="N-(1-d-carboxylethyl)-l-norvaline Dehydrogenase, domain 2"/>
    <property type="match status" value="1"/>
</dbReference>
<gene>
    <name evidence="9" type="ORF">CPB84DRAFT_1670909</name>
</gene>
<evidence type="ECO:0000256" key="2">
    <source>
        <dbReference type="ARBA" id="ARBA00013014"/>
    </source>
</evidence>
<evidence type="ECO:0000256" key="6">
    <source>
        <dbReference type="SAM" id="SignalP"/>
    </source>
</evidence>
<feature type="signal peptide" evidence="6">
    <location>
        <begin position="1"/>
        <end position="16"/>
    </location>
</feature>
<comment type="caution">
    <text evidence="9">The sequence shown here is derived from an EMBL/GenBank/DDBJ whole genome shotgun (WGS) entry which is preliminary data.</text>
</comment>
<name>A0A9P5P270_GYMJU</name>
<evidence type="ECO:0000256" key="1">
    <source>
        <dbReference type="ARBA" id="ARBA00007870"/>
    </source>
</evidence>
<dbReference type="InterPro" id="IPR013752">
    <property type="entry name" value="KPA_reductase"/>
</dbReference>
<dbReference type="Proteomes" id="UP000724874">
    <property type="component" value="Unassembled WGS sequence"/>
</dbReference>
<keyword evidence="10" id="KW-1185">Reference proteome</keyword>
<dbReference type="InterPro" id="IPR008927">
    <property type="entry name" value="6-PGluconate_DH-like_C_sf"/>
</dbReference>
<evidence type="ECO:0000259" key="7">
    <source>
        <dbReference type="Pfam" id="PF02558"/>
    </source>
</evidence>
<evidence type="ECO:0000259" key="8">
    <source>
        <dbReference type="Pfam" id="PF08546"/>
    </source>
</evidence>
<dbReference type="PANTHER" id="PTHR43765">
    <property type="entry name" value="2-DEHYDROPANTOATE 2-REDUCTASE-RELATED"/>
    <property type="match status" value="1"/>
</dbReference>
<feature type="chain" id="PRO_5040334510" description="2-dehydropantoate 2-reductase" evidence="6">
    <location>
        <begin position="17"/>
        <end position="391"/>
    </location>
</feature>
<dbReference type="InterPro" id="IPR036291">
    <property type="entry name" value="NAD(P)-bd_dom_sf"/>
</dbReference>
<organism evidence="9 10">
    <name type="scientific">Gymnopilus junonius</name>
    <name type="common">Spectacular rustgill mushroom</name>
    <name type="synonym">Gymnopilus spectabilis subsp. junonius</name>
    <dbReference type="NCBI Taxonomy" id="109634"/>
    <lineage>
        <taxon>Eukaryota</taxon>
        <taxon>Fungi</taxon>
        <taxon>Dikarya</taxon>
        <taxon>Basidiomycota</taxon>
        <taxon>Agaricomycotina</taxon>
        <taxon>Agaricomycetes</taxon>
        <taxon>Agaricomycetidae</taxon>
        <taxon>Agaricales</taxon>
        <taxon>Agaricineae</taxon>
        <taxon>Hymenogastraceae</taxon>
        <taxon>Gymnopilus</taxon>
    </lineage>
</organism>
<reference evidence="9" key="1">
    <citation type="submission" date="2020-11" db="EMBL/GenBank/DDBJ databases">
        <authorList>
            <consortium name="DOE Joint Genome Institute"/>
            <person name="Ahrendt S."/>
            <person name="Riley R."/>
            <person name="Andreopoulos W."/>
            <person name="LaButti K."/>
            <person name="Pangilinan J."/>
            <person name="Ruiz-duenas F.J."/>
            <person name="Barrasa J.M."/>
            <person name="Sanchez-Garcia M."/>
            <person name="Camarero S."/>
            <person name="Miyauchi S."/>
            <person name="Serrano A."/>
            <person name="Linde D."/>
            <person name="Babiker R."/>
            <person name="Drula E."/>
            <person name="Ayuso-Fernandez I."/>
            <person name="Pacheco R."/>
            <person name="Padilla G."/>
            <person name="Ferreira P."/>
            <person name="Barriuso J."/>
            <person name="Kellner H."/>
            <person name="Castanera R."/>
            <person name="Alfaro M."/>
            <person name="Ramirez L."/>
            <person name="Pisabarro A.G."/>
            <person name="Kuo A."/>
            <person name="Tritt A."/>
            <person name="Lipzen A."/>
            <person name="He G."/>
            <person name="Yan M."/>
            <person name="Ng V."/>
            <person name="Cullen D."/>
            <person name="Martin F."/>
            <person name="Rosso M.-N."/>
            <person name="Henrissat B."/>
            <person name="Hibbett D."/>
            <person name="Martinez A.T."/>
            <person name="Grigoriev I.V."/>
        </authorList>
    </citation>
    <scope>NUCLEOTIDE SEQUENCE</scope>
    <source>
        <strain evidence="9">AH 44721</strain>
    </source>
</reference>
<evidence type="ECO:0000256" key="4">
    <source>
        <dbReference type="ARBA" id="ARBA00023002"/>
    </source>
</evidence>
<sequence length="391" mass="43392">MHLHVLGLGPIGCLLAHSLRQVLPASHSLTLIHKSSKERSIFLQRGSITLERAGVSTPSSGGFSHEVFQSHSRDPSSDTAIDSVIVALKAQYTIEAIKHLAPRLSPNSTIVLLQNGMGIYEQLLSRVFRNPTKRPHFVLASNTHGAFAKYPYHVVHAGLGSINFGIAPDPGGKQYEVGLDDPEVEPQDRRLRLSDISLPSDKDFSKYRSLRETTAALLLAKSLNVAWVPFADLQLAMRRKLVVNAIINPLTSVMSCRNGDLFLHRPAVKILTQVCNEASAIYAAQMQSEVDSWLQDLKRQHVDTQNIPIPAFPENLTSKSLEEEVIRVAELTKGNISSMLQDVRRGRPTEVEFINGYLENLGKEYGVETSAISMLRNLVELKYFMPLDLMI</sequence>
<dbReference type="GO" id="GO:0015940">
    <property type="term" value="P:pantothenate biosynthetic process"/>
    <property type="evidence" value="ECO:0007669"/>
    <property type="project" value="InterPro"/>
</dbReference>
<dbReference type="InterPro" id="IPR013332">
    <property type="entry name" value="KPR_N"/>
</dbReference>
<dbReference type="GO" id="GO:0005739">
    <property type="term" value="C:mitochondrion"/>
    <property type="evidence" value="ECO:0007669"/>
    <property type="project" value="TreeGrafter"/>
</dbReference>
<dbReference type="Pfam" id="PF02558">
    <property type="entry name" value="ApbA"/>
    <property type="match status" value="1"/>
</dbReference>
<protein>
    <recommendedName>
        <fullName evidence="2">2-dehydropantoate 2-reductase</fullName>
        <ecNumber evidence="2">1.1.1.169</ecNumber>
    </recommendedName>
    <alternativeName>
        <fullName evidence="5">Ketopantoate reductase</fullName>
    </alternativeName>
</protein>
<evidence type="ECO:0000256" key="5">
    <source>
        <dbReference type="ARBA" id="ARBA00032024"/>
    </source>
</evidence>
<dbReference type="SUPFAM" id="SSF48179">
    <property type="entry name" value="6-phosphogluconate dehydrogenase C-terminal domain-like"/>
    <property type="match status" value="1"/>
</dbReference>
<dbReference type="AlphaFoldDB" id="A0A9P5P270"/>
<keyword evidence="6" id="KW-0732">Signal</keyword>
<dbReference type="InterPro" id="IPR003710">
    <property type="entry name" value="ApbA"/>
</dbReference>
<dbReference type="PANTHER" id="PTHR43765:SF2">
    <property type="entry name" value="2-DEHYDROPANTOATE 2-REDUCTASE"/>
    <property type="match status" value="1"/>
</dbReference>
<comment type="similarity">
    <text evidence="1">Belongs to the ketopantoate reductase family.</text>
</comment>
<feature type="domain" description="Ketopantoate reductase C-terminal" evidence="8">
    <location>
        <begin position="232"/>
        <end position="381"/>
    </location>
</feature>
<dbReference type="EMBL" id="JADNYJ010000002">
    <property type="protein sequence ID" value="KAF8913142.1"/>
    <property type="molecule type" value="Genomic_DNA"/>
</dbReference>
<accession>A0A9P5P270</accession>
<feature type="domain" description="Ketopantoate reductase N-terminal" evidence="7">
    <location>
        <begin position="4"/>
        <end position="167"/>
    </location>
</feature>
<dbReference type="InterPro" id="IPR050838">
    <property type="entry name" value="Ketopantoate_reductase"/>
</dbReference>
<keyword evidence="4" id="KW-0560">Oxidoreductase</keyword>
<evidence type="ECO:0000313" key="9">
    <source>
        <dbReference type="EMBL" id="KAF8913142.1"/>
    </source>
</evidence>
<dbReference type="GO" id="GO:0050661">
    <property type="term" value="F:NADP binding"/>
    <property type="evidence" value="ECO:0007669"/>
    <property type="project" value="TreeGrafter"/>
</dbReference>
<dbReference type="Gene3D" id="3.40.50.720">
    <property type="entry name" value="NAD(P)-binding Rossmann-like Domain"/>
    <property type="match status" value="1"/>
</dbReference>